<comment type="caution">
    <text evidence="2">The sequence shown here is derived from an EMBL/GenBank/DDBJ whole genome shotgun (WGS) entry which is preliminary data.</text>
</comment>
<reference evidence="2 3" key="1">
    <citation type="submission" date="2015-12" db="EMBL/GenBank/DDBJ databases">
        <title>The genome of Folsomia candida.</title>
        <authorList>
            <person name="Faddeeva A."/>
            <person name="Derks M.F."/>
            <person name="Anvar Y."/>
            <person name="Smit S."/>
            <person name="Van Straalen N."/>
            <person name="Roelofs D."/>
        </authorList>
    </citation>
    <scope>NUCLEOTIDE SEQUENCE [LARGE SCALE GENOMIC DNA]</scope>
    <source>
        <strain evidence="2 3">VU population</strain>
        <tissue evidence="2">Whole body</tissue>
    </source>
</reference>
<dbReference type="Proteomes" id="UP000198287">
    <property type="component" value="Unassembled WGS sequence"/>
</dbReference>
<dbReference type="AlphaFoldDB" id="A0A226D6T7"/>
<proteinExistence type="predicted"/>
<dbReference type="InterPro" id="IPR011043">
    <property type="entry name" value="Gal_Oxase/kelch_b-propeller"/>
</dbReference>
<evidence type="ECO:0000313" key="2">
    <source>
        <dbReference type="EMBL" id="OXA41265.1"/>
    </source>
</evidence>
<protein>
    <submittedName>
        <fullName evidence="2">Uncharacterized protein</fullName>
    </submittedName>
</protein>
<feature type="signal peptide" evidence="1">
    <location>
        <begin position="1"/>
        <end position="21"/>
    </location>
</feature>
<dbReference type="SUPFAM" id="SSF50965">
    <property type="entry name" value="Galactose oxidase, central domain"/>
    <property type="match status" value="1"/>
</dbReference>
<sequence length="332" mass="37101">MYTVKLFAVIFLIKFPSYSAGQLIAVETAAKLPKRLAHSAACYDEDDSIFIFGGWEEESAPNYESDKILRYNISTDSIETMPTILPVGVMHGSVVMDNLGNFYYLGGYTVNEESRAIFKYSPVDGVITEILNMHQSVVQPGGSFNWNATTAFFFAGGYVPKSILKFDTEANTINEVAELPLEFDQVAVFWDDIFEFAYIFGSRRNSSDDPSEIMDRPIIVFNPVSENRIGVIDLTYSAITGPTRTVSDSRYGYALGGFEPYDSLMRFDPVSFDVEYLPVTNHPGASEDGLTKFWGTSVVYVAKLGRIYFFGGFSTGSSGDIWHNKIWFIQTN</sequence>
<dbReference type="Gene3D" id="2.120.10.80">
    <property type="entry name" value="Kelch-type beta propeller"/>
    <property type="match status" value="1"/>
</dbReference>
<dbReference type="EMBL" id="LNIX01000030">
    <property type="protein sequence ID" value="OXA41265.1"/>
    <property type="molecule type" value="Genomic_DNA"/>
</dbReference>
<organism evidence="2 3">
    <name type="scientific">Folsomia candida</name>
    <name type="common">Springtail</name>
    <dbReference type="NCBI Taxonomy" id="158441"/>
    <lineage>
        <taxon>Eukaryota</taxon>
        <taxon>Metazoa</taxon>
        <taxon>Ecdysozoa</taxon>
        <taxon>Arthropoda</taxon>
        <taxon>Hexapoda</taxon>
        <taxon>Collembola</taxon>
        <taxon>Entomobryomorpha</taxon>
        <taxon>Isotomoidea</taxon>
        <taxon>Isotomidae</taxon>
        <taxon>Proisotominae</taxon>
        <taxon>Folsomia</taxon>
    </lineage>
</organism>
<name>A0A226D6T7_FOLCA</name>
<keyword evidence="1" id="KW-0732">Signal</keyword>
<feature type="chain" id="PRO_5013030934" evidence="1">
    <location>
        <begin position="22"/>
        <end position="332"/>
    </location>
</feature>
<accession>A0A226D6T7</accession>
<gene>
    <name evidence="2" type="ORF">Fcan01_24004</name>
</gene>
<evidence type="ECO:0000313" key="3">
    <source>
        <dbReference type="Proteomes" id="UP000198287"/>
    </source>
</evidence>
<dbReference type="InterPro" id="IPR015915">
    <property type="entry name" value="Kelch-typ_b-propeller"/>
</dbReference>
<evidence type="ECO:0000256" key="1">
    <source>
        <dbReference type="SAM" id="SignalP"/>
    </source>
</evidence>
<keyword evidence="3" id="KW-1185">Reference proteome</keyword>